<name>A0AAV7L3G0_PLEWA</name>
<organism evidence="2 3">
    <name type="scientific">Pleurodeles waltl</name>
    <name type="common">Iberian ribbed newt</name>
    <dbReference type="NCBI Taxonomy" id="8319"/>
    <lineage>
        <taxon>Eukaryota</taxon>
        <taxon>Metazoa</taxon>
        <taxon>Chordata</taxon>
        <taxon>Craniata</taxon>
        <taxon>Vertebrata</taxon>
        <taxon>Euteleostomi</taxon>
        <taxon>Amphibia</taxon>
        <taxon>Batrachia</taxon>
        <taxon>Caudata</taxon>
        <taxon>Salamandroidea</taxon>
        <taxon>Salamandridae</taxon>
        <taxon>Pleurodelinae</taxon>
        <taxon>Pleurodeles</taxon>
    </lineage>
</organism>
<comment type="caution">
    <text evidence="2">The sequence shown here is derived from an EMBL/GenBank/DDBJ whole genome shotgun (WGS) entry which is preliminary data.</text>
</comment>
<evidence type="ECO:0000313" key="2">
    <source>
        <dbReference type="EMBL" id="KAJ1086085.1"/>
    </source>
</evidence>
<feature type="compositionally biased region" description="Basic and acidic residues" evidence="1">
    <location>
        <begin position="41"/>
        <end position="52"/>
    </location>
</feature>
<dbReference type="EMBL" id="JANPWB010000016">
    <property type="protein sequence ID" value="KAJ1086085.1"/>
    <property type="molecule type" value="Genomic_DNA"/>
</dbReference>
<feature type="compositionally biased region" description="Basic and acidic residues" evidence="1">
    <location>
        <begin position="305"/>
        <end position="321"/>
    </location>
</feature>
<gene>
    <name evidence="2" type="ORF">NDU88_006209</name>
</gene>
<keyword evidence="3" id="KW-1185">Reference proteome</keyword>
<protein>
    <submittedName>
        <fullName evidence="2">Uncharacterized protein</fullName>
    </submittedName>
</protein>
<evidence type="ECO:0000256" key="1">
    <source>
        <dbReference type="SAM" id="MobiDB-lite"/>
    </source>
</evidence>
<proteinExistence type="predicted"/>
<feature type="compositionally biased region" description="Basic and acidic residues" evidence="1">
    <location>
        <begin position="263"/>
        <end position="277"/>
    </location>
</feature>
<feature type="compositionally biased region" description="Basic and acidic residues" evidence="1">
    <location>
        <begin position="91"/>
        <end position="106"/>
    </location>
</feature>
<feature type="region of interest" description="Disordered" evidence="1">
    <location>
        <begin position="1"/>
        <end position="346"/>
    </location>
</feature>
<sequence length="366" mass="39645">MRYKPDWKRRKEVTVLRKGERLPGEDRQKKHMEKPTVTVLRKGERLPGEDRQKKHMEKPTQQGNAPRTPQPFLWERLNTDLTCRGSPTRRRLPEVAGDREQNKEPEPEAPPPAKDPPVRGLSPSPGPLPEPSPVLRSPGTPSTPGLSAPPPSCGTDPSRGAQALPGTPPPLSVELRLCPGPPPPSLWSSGSARDPPPPTLWSSGSARDPPLRCPSSARGRAQSQSPPEPHRIQTTTDPHLKLPVRPRTPTLATLRVADTPKPGSEETSARPPTDTKEPGSAPPKAWNPGPPAPRAPQSPLLTGGTHRDLELHSPEHARPEGRPPASVARRPGHREPPGGCRLETLTVTPATEGLPVVVAWRTPLKV</sequence>
<dbReference type="Proteomes" id="UP001066276">
    <property type="component" value="Chromosome 12"/>
</dbReference>
<reference evidence="2" key="1">
    <citation type="journal article" date="2022" name="bioRxiv">
        <title>Sequencing and chromosome-scale assembly of the giantPleurodeles waltlgenome.</title>
        <authorList>
            <person name="Brown T."/>
            <person name="Elewa A."/>
            <person name="Iarovenko S."/>
            <person name="Subramanian E."/>
            <person name="Araus A.J."/>
            <person name="Petzold A."/>
            <person name="Susuki M."/>
            <person name="Suzuki K.-i.T."/>
            <person name="Hayashi T."/>
            <person name="Toyoda A."/>
            <person name="Oliveira C."/>
            <person name="Osipova E."/>
            <person name="Leigh N.D."/>
            <person name="Simon A."/>
            <person name="Yun M.H."/>
        </authorList>
    </citation>
    <scope>NUCLEOTIDE SEQUENCE</scope>
    <source>
        <strain evidence="2">20211129_DDA</strain>
        <tissue evidence="2">Liver</tissue>
    </source>
</reference>
<accession>A0AAV7L3G0</accession>
<dbReference type="AlphaFoldDB" id="A0AAV7L3G0"/>
<feature type="compositionally biased region" description="Basic and acidic residues" evidence="1">
    <location>
        <begin position="12"/>
        <end position="28"/>
    </location>
</feature>
<evidence type="ECO:0000313" key="3">
    <source>
        <dbReference type="Proteomes" id="UP001066276"/>
    </source>
</evidence>